<evidence type="ECO:0000256" key="1">
    <source>
        <dbReference type="SAM" id="MobiDB-lite"/>
    </source>
</evidence>
<reference evidence="4" key="1">
    <citation type="submission" date="2024-05" db="EMBL/GenBank/DDBJ databases">
        <authorList>
            <person name="Cai S.Y."/>
            <person name="Jin L.M."/>
            <person name="Li H.R."/>
        </authorList>
    </citation>
    <scope>NUCLEOTIDE SEQUENCE</scope>
    <source>
        <strain evidence="4">A5-74</strain>
    </source>
</reference>
<evidence type="ECO:0000259" key="3">
    <source>
        <dbReference type="Pfam" id="PF10756"/>
    </source>
</evidence>
<dbReference type="Pfam" id="PF10756">
    <property type="entry name" value="bPH_6"/>
    <property type="match status" value="1"/>
</dbReference>
<keyword evidence="2" id="KW-0472">Membrane</keyword>
<dbReference type="EMBL" id="CP159218">
    <property type="protein sequence ID" value="XCG62831.1"/>
    <property type="molecule type" value="Genomic_DNA"/>
</dbReference>
<dbReference type="AlphaFoldDB" id="A0AAU8DM37"/>
<evidence type="ECO:0000256" key="2">
    <source>
        <dbReference type="SAM" id="Phobius"/>
    </source>
</evidence>
<proteinExistence type="predicted"/>
<gene>
    <name evidence="4" type="ORF">ABLG96_16645</name>
</gene>
<sequence length="205" mass="22273">MTTTPTYSYRPAFGRGLAIAVAVVCALAVVVTLFQDGFTAAGAFAPWMLLVAWVVWALFWAPEVRVDDAGVHLVNVTRTLHLPWPSIRAVDTKWAFAVVTGWGTYTAWAAPAGSRRSGRQLSPGDVTDLPESTFGPGRSIRPGDSPNSPSGQVAMMVRRRLEELRRAGHLDDPRLETDKVPSRWHVESLAVGAALLLWGMLAVLL</sequence>
<feature type="region of interest" description="Disordered" evidence="1">
    <location>
        <begin position="114"/>
        <end position="152"/>
    </location>
</feature>
<evidence type="ECO:0000313" key="4">
    <source>
        <dbReference type="EMBL" id="XCG62831.1"/>
    </source>
</evidence>
<feature type="transmembrane region" description="Helical" evidence="2">
    <location>
        <begin position="12"/>
        <end position="34"/>
    </location>
</feature>
<name>A0AAU8DM37_9ACTN</name>
<accession>A0AAU8DM37</accession>
<dbReference type="RefSeq" id="WP_353648446.1">
    <property type="nucleotide sequence ID" value="NZ_CP159218.1"/>
</dbReference>
<protein>
    <submittedName>
        <fullName evidence="4">PH domain-containing protein</fullName>
    </submittedName>
</protein>
<organism evidence="4">
    <name type="scientific">Nakamurella sp. A5-74</name>
    <dbReference type="NCBI Taxonomy" id="3158264"/>
    <lineage>
        <taxon>Bacteria</taxon>
        <taxon>Bacillati</taxon>
        <taxon>Actinomycetota</taxon>
        <taxon>Actinomycetes</taxon>
        <taxon>Nakamurellales</taxon>
        <taxon>Nakamurellaceae</taxon>
        <taxon>Nakamurella</taxon>
    </lineage>
</organism>
<keyword evidence="2" id="KW-1133">Transmembrane helix</keyword>
<feature type="transmembrane region" description="Helical" evidence="2">
    <location>
        <begin position="40"/>
        <end position="61"/>
    </location>
</feature>
<keyword evidence="2" id="KW-0812">Transmembrane</keyword>
<dbReference type="InterPro" id="IPR019692">
    <property type="entry name" value="CFP-6_PH"/>
</dbReference>
<feature type="domain" description="Low molecular weight protein antigen 6 PH" evidence="3">
    <location>
        <begin position="62"/>
        <end position="101"/>
    </location>
</feature>